<dbReference type="AlphaFoldDB" id="A0A077NIF4"/>
<keyword evidence="1" id="KW-0812">Transmembrane</keyword>
<keyword evidence="1" id="KW-1133">Transmembrane helix</keyword>
<evidence type="ECO:0000313" key="3">
    <source>
        <dbReference type="Proteomes" id="UP000028511"/>
    </source>
</evidence>
<protein>
    <submittedName>
        <fullName evidence="2">Uncharacterized protein</fullName>
    </submittedName>
</protein>
<organism evidence="2 3">
    <name type="scientific">Xenorhabdus bovienii str. puntauvense</name>
    <dbReference type="NCBI Taxonomy" id="1398201"/>
    <lineage>
        <taxon>Bacteria</taxon>
        <taxon>Pseudomonadati</taxon>
        <taxon>Pseudomonadota</taxon>
        <taxon>Gammaproteobacteria</taxon>
        <taxon>Enterobacterales</taxon>
        <taxon>Morganellaceae</taxon>
        <taxon>Xenorhabdus</taxon>
    </lineage>
</organism>
<reference evidence="2" key="1">
    <citation type="submission" date="2013-07" db="EMBL/GenBank/DDBJ databases">
        <title>Sub-species coevolution in mutualistic symbiosis.</title>
        <authorList>
            <person name="Murfin K."/>
            <person name="Klassen J."/>
            <person name="Lee M."/>
            <person name="Forst S."/>
            <person name="Stock P."/>
            <person name="Goodrich-Blair H."/>
        </authorList>
    </citation>
    <scope>NUCLEOTIDE SEQUENCE [LARGE SCALE GENOMIC DNA]</scope>
    <source>
        <strain evidence="2">Puntauvense</strain>
    </source>
</reference>
<dbReference type="Proteomes" id="UP000028511">
    <property type="component" value="Unassembled WGS sequence"/>
</dbReference>
<proteinExistence type="predicted"/>
<keyword evidence="1" id="KW-0472">Membrane</keyword>
<feature type="transmembrane region" description="Helical" evidence="1">
    <location>
        <begin position="12"/>
        <end position="29"/>
    </location>
</feature>
<gene>
    <name evidence="2" type="ORF">XBP1_2700005</name>
</gene>
<accession>A0A077NIF4</accession>
<evidence type="ECO:0000256" key="1">
    <source>
        <dbReference type="SAM" id="Phobius"/>
    </source>
</evidence>
<dbReference type="EMBL" id="CBSW010000191">
    <property type="protein sequence ID" value="CDG97640.1"/>
    <property type="molecule type" value="Genomic_DNA"/>
</dbReference>
<comment type="caution">
    <text evidence="2">The sequence shown here is derived from an EMBL/GenBank/DDBJ whole genome shotgun (WGS) entry which is preliminary data.</text>
</comment>
<name>A0A077NIF4_XENBV</name>
<sequence length="48" mass="5605">MMGYFRHFVNIIYLLFNTYIEIVSLFVSFDRTLSARDSSLKHSSINAS</sequence>
<dbReference type="HOGENOM" id="CLU_3159451_0_0_6"/>
<evidence type="ECO:0000313" key="2">
    <source>
        <dbReference type="EMBL" id="CDG97640.1"/>
    </source>
</evidence>